<protein>
    <recommendedName>
        <fullName evidence="3">Deoxyribodipyrimidine photo-lyase</fullName>
        <ecNumber evidence="2">4.1.99.3</ecNumber>
    </recommendedName>
</protein>
<dbReference type="InterPro" id="IPR036134">
    <property type="entry name" value="Crypto/Photolyase_FAD-like_sf"/>
</dbReference>
<comment type="catalytic activity">
    <reaction evidence="7">
        <text>cyclobutadipyrimidine (in DNA) = 2 pyrimidine residues (in DNA).</text>
        <dbReference type="EC" id="4.1.99.3"/>
    </reaction>
</comment>
<keyword evidence="4 8" id="KW-0285">Flavoprotein</keyword>
<comment type="cofactor">
    <cofactor evidence="8">
        <name>FAD</name>
        <dbReference type="ChEBI" id="CHEBI:57692"/>
    </cofactor>
    <text evidence="8">Binds 1 FAD per subunit.</text>
</comment>
<dbReference type="SUPFAM" id="SSF52425">
    <property type="entry name" value="Cryptochrome/photolyase, N-terminal domain"/>
    <property type="match status" value="1"/>
</dbReference>
<dbReference type="Gene3D" id="3.40.50.620">
    <property type="entry name" value="HUPs"/>
    <property type="match status" value="1"/>
</dbReference>
<dbReference type="PROSITE" id="PS00691">
    <property type="entry name" value="DNA_PHOTOLYASES_1_2"/>
    <property type="match status" value="1"/>
</dbReference>
<dbReference type="EMBL" id="JACHIJ010000002">
    <property type="protein sequence ID" value="MBB5051645.1"/>
    <property type="molecule type" value="Genomic_DNA"/>
</dbReference>
<dbReference type="GO" id="GO:0071949">
    <property type="term" value="F:FAD binding"/>
    <property type="evidence" value="ECO:0007669"/>
    <property type="project" value="TreeGrafter"/>
</dbReference>
<dbReference type="PROSITE" id="PS51645">
    <property type="entry name" value="PHR_CRY_ALPHA_BETA"/>
    <property type="match status" value="1"/>
</dbReference>
<dbReference type="GO" id="GO:0009416">
    <property type="term" value="P:response to light stimulus"/>
    <property type="evidence" value="ECO:0007669"/>
    <property type="project" value="TreeGrafter"/>
</dbReference>
<dbReference type="CDD" id="cd00293">
    <property type="entry name" value="USP-like"/>
    <property type="match status" value="1"/>
</dbReference>
<dbReference type="InterPro" id="IPR014729">
    <property type="entry name" value="Rossmann-like_a/b/a_fold"/>
</dbReference>
<dbReference type="Proteomes" id="UP000521227">
    <property type="component" value="Unassembled WGS sequence"/>
</dbReference>
<accession>A0A840MV56</accession>
<dbReference type="GO" id="GO:0003904">
    <property type="term" value="F:deoxyribodipyrimidine photo-lyase activity"/>
    <property type="evidence" value="ECO:0007669"/>
    <property type="project" value="UniProtKB-EC"/>
</dbReference>
<dbReference type="Gene3D" id="1.10.579.10">
    <property type="entry name" value="DNA Cyclobutane Dipyrimidine Photolyase, subunit A, domain 3"/>
    <property type="match status" value="1"/>
</dbReference>
<evidence type="ECO:0000259" key="11">
    <source>
        <dbReference type="PROSITE" id="PS51645"/>
    </source>
</evidence>
<evidence type="ECO:0000256" key="5">
    <source>
        <dbReference type="ARBA" id="ARBA00022827"/>
    </source>
</evidence>
<keyword evidence="12" id="KW-0456">Lyase</keyword>
<dbReference type="InterPro" id="IPR002081">
    <property type="entry name" value="Cryptochrome/DNA_photolyase_1"/>
</dbReference>
<feature type="domain" description="Photolyase/cryptochrome alpha/beta" evidence="11">
    <location>
        <begin position="7"/>
        <end position="141"/>
    </location>
</feature>
<dbReference type="Gene3D" id="1.25.40.80">
    <property type="match status" value="1"/>
</dbReference>
<evidence type="ECO:0000256" key="10">
    <source>
        <dbReference type="RuleBase" id="RU004182"/>
    </source>
</evidence>
<feature type="binding site" evidence="8">
    <location>
        <begin position="384"/>
        <end position="386"/>
    </location>
    <ligand>
        <name>FAD</name>
        <dbReference type="ChEBI" id="CHEBI:57692"/>
    </ligand>
</feature>
<dbReference type="FunFam" id="1.10.579.10:FF:000003">
    <property type="entry name" value="Deoxyribodipyrimidine photo-lyase"/>
    <property type="match status" value="1"/>
</dbReference>
<dbReference type="PROSITE" id="PS00394">
    <property type="entry name" value="DNA_PHOTOLYASES_1_1"/>
    <property type="match status" value="1"/>
</dbReference>
<evidence type="ECO:0000313" key="13">
    <source>
        <dbReference type="Proteomes" id="UP000521227"/>
    </source>
</evidence>
<evidence type="ECO:0000256" key="9">
    <source>
        <dbReference type="PIRSR" id="PIRSR602081-2"/>
    </source>
</evidence>
<feature type="binding site" evidence="8">
    <location>
        <begin position="246"/>
        <end position="250"/>
    </location>
    <ligand>
        <name>FAD</name>
        <dbReference type="ChEBI" id="CHEBI:57692"/>
    </ligand>
</feature>
<dbReference type="RefSeq" id="WP_184083663.1">
    <property type="nucleotide sequence ID" value="NZ_JACHIJ010000002.1"/>
</dbReference>
<dbReference type="PANTHER" id="PTHR11455">
    <property type="entry name" value="CRYPTOCHROME"/>
    <property type="match status" value="1"/>
</dbReference>
<evidence type="ECO:0000256" key="4">
    <source>
        <dbReference type="ARBA" id="ARBA00022630"/>
    </source>
</evidence>
<sequence>MTGPSAPPLIVWFRDDLRLSGHPALHTAASSGAPLLCLYVMDEESGSLCPPDGRPIGSASRWWLAQSLRSLQESLTARGQTLVLRRGPAAKVIADLAQEIQASAVHWIESDIPSQAAVERDVSAALDEIGVAARSFPSDLLVKPTSLRNKEGRGLRVFTPFWKRVLSMGDPPQPLPAPKTLKAGPKVASDDLALWNLEPTRPDWAAGLRETWTPGEAAAQERLKDFLDNDIAGYASLRDRPDRDGTSRLSPHLRFGEISPRQVWHAANFAAARKPAIASGAAKFLSELGWREFSRHLLFDLPQLAEKNLQPSFDAFPWRRDAKALRAWQHGRTGYPIVDAGMRELWHTGIMHNRVRMVVASFLVKHLLIDWRDGEKWFWDTLVDADPGSNPASWQWVGGSGADAAPYFRVFNPILQGEKFDPDGTYVSKWVPELARLPATLIHQPWDATPMELAAAGVTLGKTYPEPIVDHKAARARALAAYAKTRSP</sequence>
<dbReference type="EC" id="4.1.99.3" evidence="2"/>
<dbReference type="InterPro" id="IPR036155">
    <property type="entry name" value="Crypto/Photolyase_N_sf"/>
</dbReference>
<dbReference type="InterPro" id="IPR005101">
    <property type="entry name" value="Cryptochr/Photolyase_FAD-bd"/>
</dbReference>
<evidence type="ECO:0000256" key="7">
    <source>
        <dbReference type="ARBA" id="ARBA00033999"/>
    </source>
</evidence>
<feature type="binding site" evidence="8">
    <location>
        <position position="234"/>
    </location>
    <ligand>
        <name>FAD</name>
        <dbReference type="ChEBI" id="CHEBI:57692"/>
    </ligand>
</feature>
<evidence type="ECO:0000313" key="12">
    <source>
        <dbReference type="EMBL" id="MBB5051645.1"/>
    </source>
</evidence>
<dbReference type="PRINTS" id="PR00147">
    <property type="entry name" value="DNAPHOTLYASE"/>
</dbReference>
<dbReference type="SUPFAM" id="SSF48173">
    <property type="entry name" value="Cryptochrome/photolyase FAD-binding domain"/>
    <property type="match status" value="1"/>
</dbReference>
<comment type="cofactor">
    <cofactor evidence="1">
        <name>(6R)-5,10-methylene-5,6,7,8-tetrahydrofolate</name>
        <dbReference type="ChEBI" id="CHEBI:15636"/>
    </cofactor>
</comment>
<evidence type="ECO:0000256" key="3">
    <source>
        <dbReference type="ARBA" id="ARBA00014046"/>
    </source>
</evidence>
<dbReference type="PANTHER" id="PTHR11455:SF9">
    <property type="entry name" value="CRYPTOCHROME CIRCADIAN CLOCK 5 ISOFORM X1"/>
    <property type="match status" value="1"/>
</dbReference>
<evidence type="ECO:0000256" key="6">
    <source>
        <dbReference type="ARBA" id="ARBA00022991"/>
    </source>
</evidence>
<comment type="similarity">
    <text evidence="10">Belongs to the DNA photolyase family.</text>
</comment>
<evidence type="ECO:0000256" key="8">
    <source>
        <dbReference type="PIRSR" id="PIRSR602081-1"/>
    </source>
</evidence>
<feature type="site" description="Electron transfer via tryptophanyl radical" evidence="9">
    <location>
        <position position="318"/>
    </location>
</feature>
<organism evidence="12 13">
    <name type="scientific">Afipia massiliensis</name>
    <dbReference type="NCBI Taxonomy" id="211460"/>
    <lineage>
        <taxon>Bacteria</taxon>
        <taxon>Pseudomonadati</taxon>
        <taxon>Pseudomonadota</taxon>
        <taxon>Alphaproteobacteria</taxon>
        <taxon>Hyphomicrobiales</taxon>
        <taxon>Nitrobacteraceae</taxon>
        <taxon>Afipia</taxon>
    </lineage>
</organism>
<feature type="site" description="Electron transfer via tryptophanyl radical" evidence="9">
    <location>
        <position position="371"/>
    </location>
</feature>
<feature type="binding site" evidence="8">
    <location>
        <position position="284"/>
    </location>
    <ligand>
        <name>FAD</name>
        <dbReference type="ChEBI" id="CHEBI:57692"/>
    </ligand>
</feature>
<dbReference type="InterPro" id="IPR006050">
    <property type="entry name" value="DNA_photolyase_N"/>
</dbReference>
<proteinExistence type="inferred from homology"/>
<dbReference type="GO" id="GO:0000719">
    <property type="term" value="P:photoreactive repair"/>
    <property type="evidence" value="ECO:0007669"/>
    <property type="project" value="UniProtKB-ARBA"/>
</dbReference>
<gene>
    <name evidence="12" type="ORF">HNQ36_001599</name>
</gene>
<evidence type="ECO:0000256" key="1">
    <source>
        <dbReference type="ARBA" id="ARBA00001932"/>
    </source>
</evidence>
<keyword evidence="6 10" id="KW-0157">Chromophore</keyword>
<comment type="caution">
    <text evidence="12">The sequence shown here is derived from an EMBL/GenBank/DDBJ whole genome shotgun (WGS) entry which is preliminary data.</text>
</comment>
<dbReference type="Pfam" id="PF03441">
    <property type="entry name" value="FAD_binding_7"/>
    <property type="match status" value="1"/>
</dbReference>
<dbReference type="GO" id="GO:0003677">
    <property type="term" value="F:DNA binding"/>
    <property type="evidence" value="ECO:0007669"/>
    <property type="project" value="TreeGrafter"/>
</dbReference>
<dbReference type="AlphaFoldDB" id="A0A840MV56"/>
<reference evidence="12 13" key="1">
    <citation type="submission" date="2020-08" db="EMBL/GenBank/DDBJ databases">
        <title>Genomic Encyclopedia of Type Strains, Phase IV (KMG-IV): sequencing the most valuable type-strain genomes for metagenomic binning, comparative biology and taxonomic classification.</title>
        <authorList>
            <person name="Goeker M."/>
        </authorList>
    </citation>
    <scope>NUCLEOTIDE SEQUENCE [LARGE SCALE GENOMIC DNA]</scope>
    <source>
        <strain evidence="12 13">DSM 17498</strain>
    </source>
</reference>
<dbReference type="InterPro" id="IPR018394">
    <property type="entry name" value="DNA_photolyase_1_CS_C"/>
</dbReference>
<name>A0A840MV56_9BRAD</name>
<dbReference type="Pfam" id="PF00875">
    <property type="entry name" value="DNA_photolyase"/>
    <property type="match status" value="1"/>
</dbReference>
<feature type="site" description="Electron transfer via tryptophanyl radical" evidence="9">
    <location>
        <position position="394"/>
    </location>
</feature>
<evidence type="ECO:0000256" key="2">
    <source>
        <dbReference type="ARBA" id="ARBA00013149"/>
    </source>
</evidence>
<keyword evidence="5 8" id="KW-0274">FAD</keyword>